<dbReference type="PANTHER" id="PTHR46967:SF1">
    <property type="entry name" value="KERATIN-ASSOCIATED PROTEIN 16-1-LIKE"/>
    <property type="match status" value="1"/>
</dbReference>
<evidence type="ECO:0000313" key="5">
    <source>
        <dbReference type="EMBL" id="CEM47799.1"/>
    </source>
</evidence>
<gene>
    <name evidence="5" type="ORF">Cvel_8518</name>
</gene>
<name>A0A0G4HTU5_9ALVE</name>
<evidence type="ECO:0000259" key="4">
    <source>
        <dbReference type="Pfam" id="PF07699"/>
    </source>
</evidence>
<keyword evidence="2" id="KW-0472">Membrane</keyword>
<feature type="compositionally biased region" description="Basic and acidic residues" evidence="1">
    <location>
        <begin position="1369"/>
        <end position="1387"/>
    </location>
</feature>
<dbReference type="SMART" id="SM01411">
    <property type="entry name" value="Ephrin_rec_like"/>
    <property type="match status" value="2"/>
</dbReference>
<feature type="transmembrane region" description="Helical" evidence="2">
    <location>
        <begin position="687"/>
        <end position="705"/>
    </location>
</feature>
<feature type="compositionally biased region" description="Basic and acidic residues" evidence="1">
    <location>
        <begin position="1547"/>
        <end position="1559"/>
    </location>
</feature>
<feature type="compositionally biased region" description="Basic and acidic residues" evidence="1">
    <location>
        <begin position="1169"/>
        <end position="1188"/>
    </location>
</feature>
<dbReference type="SUPFAM" id="SSF53850">
    <property type="entry name" value="Periplasmic binding protein-like II"/>
    <property type="match status" value="1"/>
</dbReference>
<feature type="transmembrane region" description="Helical" evidence="2">
    <location>
        <begin position="947"/>
        <end position="969"/>
    </location>
</feature>
<keyword evidence="3" id="KW-0732">Signal</keyword>
<feature type="transmembrane region" description="Helical" evidence="2">
    <location>
        <begin position="975"/>
        <end position="994"/>
    </location>
</feature>
<dbReference type="Pfam" id="PF07699">
    <property type="entry name" value="Ephrin_rec_like"/>
    <property type="match status" value="2"/>
</dbReference>
<feature type="transmembrane region" description="Helical" evidence="2">
    <location>
        <begin position="717"/>
        <end position="739"/>
    </location>
</feature>
<keyword evidence="2" id="KW-1133">Transmembrane helix</keyword>
<feature type="compositionally biased region" description="Low complexity" evidence="1">
    <location>
        <begin position="1212"/>
        <end position="1229"/>
    </location>
</feature>
<sequence>MGPLRIFYFLLFFISHSTKRAVGLLTSRSGCLSPLPSEAEGNVGTLIRFANRGWASHDAAEAVFQILLEDVFGYTVGPADTADGTAGATASVQDVLGQDPPVVHFDMESWRADEPAFEAAQTAGTILVPGHIGYPGEQHVWFAPSSLQDDAEFNVSTPLSFYETFVRNSTLLEDLFPRPGQVNLTEVAANYTNGELQCGDTWNQYAASTYSSLAGGNWCTGGAYYPPQCIPSSGEKSETAAEALGCREYFHLLPIATQSHVEQLIRNHGVKLIVKYLGFHATEPVLTDLVQRATAGTLTGGARAVLFYHYQPDPLASKLSMAPVYFPPFTQSCIPDDEEKTPEGSIACDMPQVDIVKVANPQTVTLFPDAYLLFQRLSLSSTDINSIMSSSTLGTGTLSVEASACAWIQTNNATVASWTSGLFCGENEEVNVNAGRCVPVCSEGSVLDASAGYVCTVCRAGTFYNVDSSTGTATCISCADGTFNSEAGSLTCSSCAAGFFRSSAYESSVGTSSDQTGSSCFACAAGMYSNAERTTCFSSVEVCSLCPQGTYADANGASICTSCPVGSQKNTSQAGAAQASDCQCQDGFFLNRRTDVCVACPREAICPGGDSIPQVREGYYASPLSNDASTFEGLDLYECASSDVCPGGAAAVCEGNRESVACGKCRDGHFQESTSGPCLPCGEGDRVTPFVLVIFLVVITGPVLYHITNGNVSGRLAVSLMLATSLSVLSDTVLALGTLDNSEIQWPSPASSAIGGFRFLLFDVSVLRIECLTSGGAEGDTLLVSSAVSAVMPLMVLGSLFGSWAVSIPLSPALRRCLPLPENAKPKFLTPAVEKLRSGPLSIDKVLNTCGFVTGVVYMGMVNVALDLFSCQRHPNGKLTLRRHPHIECFGDTWMRALPVGVIAVFLYCVCVNGILLFFIIKGPQLTREPQWATRLRFLFVRFRPEIYFWNMVLQLRATMVAVFAVAFYSNIRLQITMIFLCVLGSVVGTAVFLPWAHPLNNVLDLALNTCLLFLLLIGAVYSQLSDSRESSIASRDDERTAMLTEQMVFFSYLAIAVLSFAALFVVSVIAVTVFRLWRGEKEGNELHALAAVLVSLDLIDRTRLFTSLDLLHDAVFGRLTSGAASQRGSKSFRRSSGGTRTSRELMSLRKGREHGKELEGGAEEGKEEGDSRETAISPRGERDRETGDGQEEEEGSRRFSEGTHGRAPQISSGSTTSPAPPRASAAGGLQKLKSRGRGSCFSSINDVSEGDGEENFTAAAAAGGLETGDRPARRPHVSFSTQRHGSVVQRTNSSSISEPDFLQRSGSWSHSSEGGAESEIHTPSDSDDDDDDSVSISAGLDSDSADPLYADGSSVELSVMEEVAVTDRAPRGGDRHESHLNGRASEDLYSEALAPSSVILHIEEERMGDSDSRTAREREKEREREQADAEAGLPRLQSRSAVRPGGAVAVACLPGDVSQSDGASVTVTEGDREWKSEQRIMKRGGDEGMSSLRDENDSLIAESIAFTDGEREREREEESEYANRDSEVDGSGDNHMEGVGRGQGAGEKENRIFERRNG</sequence>
<evidence type="ECO:0000256" key="3">
    <source>
        <dbReference type="SAM" id="SignalP"/>
    </source>
</evidence>
<feature type="domain" description="Tyrosine-protein kinase ephrin type A/B receptor-like" evidence="4">
    <location>
        <begin position="468"/>
        <end position="500"/>
    </location>
</feature>
<dbReference type="InterPro" id="IPR009030">
    <property type="entry name" value="Growth_fac_rcpt_cys_sf"/>
</dbReference>
<dbReference type="Gene3D" id="3.40.190.10">
    <property type="entry name" value="Periplasmic binding protein-like II"/>
    <property type="match status" value="1"/>
</dbReference>
<feature type="compositionally biased region" description="Polar residues" evidence="1">
    <location>
        <begin position="1279"/>
        <end position="1298"/>
    </location>
</feature>
<organism evidence="5">
    <name type="scientific">Chromera velia CCMP2878</name>
    <dbReference type="NCBI Taxonomy" id="1169474"/>
    <lineage>
        <taxon>Eukaryota</taxon>
        <taxon>Sar</taxon>
        <taxon>Alveolata</taxon>
        <taxon>Colpodellida</taxon>
        <taxon>Chromeraceae</taxon>
        <taxon>Chromera</taxon>
    </lineage>
</organism>
<feature type="compositionally biased region" description="Basic and acidic residues" evidence="1">
    <location>
        <begin position="1509"/>
        <end position="1539"/>
    </location>
</feature>
<feature type="transmembrane region" description="Helical" evidence="2">
    <location>
        <begin position="782"/>
        <end position="806"/>
    </location>
</feature>
<feature type="compositionally biased region" description="Basic and acidic residues" evidence="1">
    <location>
        <begin position="1196"/>
        <end position="1205"/>
    </location>
</feature>
<feature type="region of interest" description="Disordered" evidence="1">
    <location>
        <begin position="1127"/>
        <end position="1390"/>
    </location>
</feature>
<accession>A0A0G4HTU5</accession>
<feature type="transmembrane region" description="Helical" evidence="2">
    <location>
        <begin position="900"/>
        <end position="921"/>
    </location>
</feature>
<feature type="signal peptide" evidence="3">
    <location>
        <begin position="1"/>
        <end position="21"/>
    </location>
</feature>
<proteinExistence type="predicted"/>
<dbReference type="EMBL" id="CDMZ01003842">
    <property type="protein sequence ID" value="CEM47799.1"/>
    <property type="molecule type" value="Genomic_DNA"/>
</dbReference>
<feature type="region of interest" description="Disordered" evidence="1">
    <location>
        <begin position="1403"/>
        <end position="1442"/>
    </location>
</feature>
<feature type="transmembrane region" description="Helical" evidence="2">
    <location>
        <begin position="1050"/>
        <end position="1075"/>
    </location>
</feature>
<dbReference type="PANTHER" id="PTHR46967">
    <property type="entry name" value="INSULIN-LIKE GROWTH FACTOR BINDING PROTEIN,N-TERMINAL"/>
    <property type="match status" value="1"/>
</dbReference>
<dbReference type="Gene3D" id="3.40.190.100">
    <property type="entry name" value="Glycine betaine-binding periplasmic protein, domain 2"/>
    <property type="match status" value="1"/>
</dbReference>
<feature type="compositionally biased region" description="Basic and acidic residues" evidence="1">
    <location>
        <begin position="1403"/>
        <end position="1428"/>
    </location>
</feature>
<feature type="compositionally biased region" description="Basic and acidic residues" evidence="1">
    <location>
        <begin position="1482"/>
        <end position="1497"/>
    </location>
</feature>
<evidence type="ECO:0000256" key="2">
    <source>
        <dbReference type="SAM" id="Phobius"/>
    </source>
</evidence>
<dbReference type="VEuPathDB" id="CryptoDB:Cvel_8518"/>
<feature type="region of interest" description="Disordered" evidence="1">
    <location>
        <begin position="1482"/>
        <end position="1559"/>
    </location>
</feature>
<feature type="transmembrane region" description="Helical" evidence="2">
    <location>
        <begin position="1006"/>
        <end position="1025"/>
    </location>
</feature>
<dbReference type="Gene3D" id="2.10.50.10">
    <property type="entry name" value="Tumor Necrosis Factor Receptor, subunit A, domain 2"/>
    <property type="match status" value="2"/>
</dbReference>
<evidence type="ECO:0000256" key="1">
    <source>
        <dbReference type="SAM" id="MobiDB-lite"/>
    </source>
</evidence>
<dbReference type="InterPro" id="IPR011641">
    <property type="entry name" value="Tyr-kin_ephrin_A/B_rcpt-like"/>
</dbReference>
<dbReference type="CDD" id="cd00185">
    <property type="entry name" value="TNFRSF"/>
    <property type="match status" value="2"/>
</dbReference>
<feature type="domain" description="Tyrosine-protein kinase ephrin type A/B receptor-like" evidence="4">
    <location>
        <begin position="541"/>
        <end position="582"/>
    </location>
</feature>
<feature type="chain" id="PRO_5005192199" description="Tyrosine-protein kinase ephrin type A/B receptor-like domain-containing protein" evidence="3">
    <location>
        <begin position="22"/>
        <end position="1559"/>
    </location>
</feature>
<keyword evidence="2" id="KW-0812">Transmembrane</keyword>
<protein>
    <recommendedName>
        <fullName evidence="4">Tyrosine-protein kinase ephrin type A/B receptor-like domain-containing protein</fullName>
    </recommendedName>
</protein>
<dbReference type="SUPFAM" id="SSF57184">
    <property type="entry name" value="Growth factor receptor domain"/>
    <property type="match status" value="1"/>
</dbReference>
<reference evidence="5" key="1">
    <citation type="submission" date="2014-11" db="EMBL/GenBank/DDBJ databases">
        <authorList>
            <person name="Otto D Thomas"/>
            <person name="Naeem Raeece"/>
        </authorList>
    </citation>
    <scope>NUCLEOTIDE SEQUENCE</scope>
</reference>